<name>A0A9N9PE09_9GLOM</name>
<dbReference type="AlphaFoldDB" id="A0A9N9PE09"/>
<feature type="non-terminal residue" evidence="1">
    <location>
        <position position="50"/>
    </location>
</feature>
<proteinExistence type="predicted"/>
<dbReference type="OrthoDB" id="2307928at2759"/>
<comment type="caution">
    <text evidence="1">The sequence shown here is derived from an EMBL/GenBank/DDBJ whole genome shotgun (WGS) entry which is preliminary data.</text>
</comment>
<sequence length="50" mass="5777">PKNADANSPGFKCTYTEFPDHPLRSKREPCGSELLVKVPVTDRYIWRPKM</sequence>
<feature type="non-terminal residue" evidence="1">
    <location>
        <position position="1"/>
    </location>
</feature>
<organism evidence="1 2">
    <name type="scientific">Dentiscutata erythropus</name>
    <dbReference type="NCBI Taxonomy" id="1348616"/>
    <lineage>
        <taxon>Eukaryota</taxon>
        <taxon>Fungi</taxon>
        <taxon>Fungi incertae sedis</taxon>
        <taxon>Mucoromycota</taxon>
        <taxon>Glomeromycotina</taxon>
        <taxon>Glomeromycetes</taxon>
        <taxon>Diversisporales</taxon>
        <taxon>Gigasporaceae</taxon>
        <taxon>Dentiscutata</taxon>
    </lineage>
</organism>
<accession>A0A9N9PE09</accession>
<keyword evidence="2" id="KW-1185">Reference proteome</keyword>
<protein>
    <submittedName>
        <fullName evidence="1">10690_t:CDS:1</fullName>
    </submittedName>
</protein>
<dbReference type="Proteomes" id="UP000789405">
    <property type="component" value="Unassembled WGS sequence"/>
</dbReference>
<reference evidence="1" key="1">
    <citation type="submission" date="2021-06" db="EMBL/GenBank/DDBJ databases">
        <authorList>
            <person name="Kallberg Y."/>
            <person name="Tangrot J."/>
            <person name="Rosling A."/>
        </authorList>
    </citation>
    <scope>NUCLEOTIDE SEQUENCE</scope>
    <source>
        <strain evidence="1">MA453B</strain>
    </source>
</reference>
<evidence type="ECO:0000313" key="2">
    <source>
        <dbReference type="Proteomes" id="UP000789405"/>
    </source>
</evidence>
<evidence type="ECO:0000313" key="1">
    <source>
        <dbReference type="EMBL" id="CAG8811390.1"/>
    </source>
</evidence>
<dbReference type="EMBL" id="CAJVPY010047478">
    <property type="protein sequence ID" value="CAG8811390.1"/>
    <property type="molecule type" value="Genomic_DNA"/>
</dbReference>
<gene>
    <name evidence="1" type="ORF">DERYTH_LOCUS25456</name>
</gene>